<dbReference type="InterPro" id="IPR024654">
    <property type="entry name" value="Calcineurin-like_PHP_lpxH"/>
</dbReference>
<comment type="caution">
    <text evidence="4">The sequence shown here is derived from an EMBL/GenBank/DDBJ whole genome shotgun (WGS) entry which is preliminary data.</text>
</comment>
<dbReference type="Proteomes" id="UP001168694">
    <property type="component" value="Unassembled WGS sequence"/>
</dbReference>
<dbReference type="Pfam" id="PF12850">
    <property type="entry name" value="Metallophos_2"/>
    <property type="match status" value="1"/>
</dbReference>
<accession>A0ABT8E467</accession>
<evidence type="ECO:0000313" key="5">
    <source>
        <dbReference type="Proteomes" id="UP001168694"/>
    </source>
</evidence>
<dbReference type="PANTHER" id="PTHR11124">
    <property type="entry name" value="VACUOLAR SORTING PROTEIN VPS29"/>
    <property type="match status" value="1"/>
</dbReference>
<evidence type="ECO:0000313" key="4">
    <source>
        <dbReference type="EMBL" id="MDN4072693.1"/>
    </source>
</evidence>
<sequence length="172" mass="19616">MKVLIVSDSHGYKKELEMIKDRHRDEVQAMIHCGDSELTADSRELKDFITVQGNMDYAAPDLPTEAIELIGDTCFYVTHGHLYNVKMSLVSLTYRGEETGARIICYGHSHAAHSFEKNGHVYINPGSIRMPRERFEKTYAVCEVDGSSVTVYFLDLEGQEVEDLRREFQFSS</sequence>
<dbReference type="RefSeq" id="WP_290398789.1">
    <property type="nucleotide sequence ID" value="NZ_JAUHLN010000001.1"/>
</dbReference>
<name>A0ABT8E467_9BACL</name>
<proteinExistence type="inferred from homology"/>
<evidence type="ECO:0000256" key="2">
    <source>
        <dbReference type="RuleBase" id="RU362039"/>
    </source>
</evidence>
<dbReference type="InterPro" id="IPR000979">
    <property type="entry name" value="Phosphodiesterase_MJ0936/Vps29"/>
</dbReference>
<dbReference type="InterPro" id="IPR029052">
    <property type="entry name" value="Metallo-depent_PP-like"/>
</dbReference>
<organism evidence="4 5">
    <name type="scientific">Fictibacillus terranigra</name>
    <dbReference type="NCBI Taxonomy" id="3058424"/>
    <lineage>
        <taxon>Bacteria</taxon>
        <taxon>Bacillati</taxon>
        <taxon>Bacillota</taxon>
        <taxon>Bacilli</taxon>
        <taxon>Bacillales</taxon>
        <taxon>Fictibacillaceae</taxon>
        <taxon>Fictibacillus</taxon>
    </lineage>
</organism>
<dbReference type="EMBL" id="JAUHLN010000001">
    <property type="protein sequence ID" value="MDN4072693.1"/>
    <property type="molecule type" value="Genomic_DNA"/>
</dbReference>
<evidence type="ECO:0000256" key="1">
    <source>
        <dbReference type="ARBA" id="ARBA00008950"/>
    </source>
</evidence>
<dbReference type="EC" id="3.1.4.-" evidence="2"/>
<comment type="cofactor">
    <cofactor evidence="2">
        <name>a divalent metal cation</name>
        <dbReference type="ChEBI" id="CHEBI:60240"/>
    </cofactor>
</comment>
<gene>
    <name evidence="4" type="ORF">QYF49_06550</name>
</gene>
<protein>
    <recommendedName>
        <fullName evidence="2">Phosphoesterase</fullName>
        <ecNumber evidence="2">3.1.4.-</ecNumber>
    </recommendedName>
</protein>
<dbReference type="Gene3D" id="3.60.21.10">
    <property type="match status" value="1"/>
</dbReference>
<dbReference type="NCBIfam" id="TIGR00040">
    <property type="entry name" value="yfcE"/>
    <property type="match status" value="1"/>
</dbReference>
<evidence type="ECO:0000259" key="3">
    <source>
        <dbReference type="Pfam" id="PF12850"/>
    </source>
</evidence>
<comment type="similarity">
    <text evidence="1 2">Belongs to the metallophosphoesterase superfamily. YfcE family.</text>
</comment>
<feature type="domain" description="Calcineurin-like phosphoesterase" evidence="3">
    <location>
        <begin position="1"/>
        <end position="145"/>
    </location>
</feature>
<keyword evidence="5" id="KW-1185">Reference proteome</keyword>
<dbReference type="SUPFAM" id="SSF56300">
    <property type="entry name" value="Metallo-dependent phosphatases"/>
    <property type="match status" value="1"/>
</dbReference>
<reference evidence="4" key="1">
    <citation type="submission" date="2023-06" db="EMBL/GenBank/DDBJ databases">
        <title>Draft Genome Sequences of Representative Paenibacillus Polymyxa, Bacillus cereus, Fictibacillus sp., and Brevibacillus agri Strains Isolated from Amazonian Dark Earth.</title>
        <authorList>
            <person name="Pellegrinetti T.A."/>
            <person name="Cunha I.C.M."/>
            <person name="Chaves M.G."/>
            <person name="Freitas A.S."/>
            <person name="Silva A.V.R."/>
            <person name="Tsai S.M."/>
            <person name="Mendes L.W."/>
        </authorList>
    </citation>
    <scope>NUCLEOTIDE SEQUENCE</scope>
    <source>
        <strain evidence="4">CENA-BCM004</strain>
    </source>
</reference>
<keyword evidence="2" id="KW-0479">Metal-binding</keyword>